<feature type="binding site" description="in other chain" evidence="7">
    <location>
        <position position="185"/>
    </location>
    <ligand>
        <name>pyridoxal 5'-phosphate</name>
        <dbReference type="ChEBI" id="CHEBI:597326"/>
        <note>ligand shared between dimeric partners</note>
    </ligand>
</feature>
<reference evidence="9 10" key="1">
    <citation type="submission" date="2015-05" db="EMBL/GenBank/DDBJ databases">
        <title>Photobacterium galathea sp. nov.</title>
        <authorList>
            <person name="Machado H."/>
            <person name="Gram L."/>
        </authorList>
    </citation>
    <scope>NUCLEOTIDE SEQUENCE [LARGE SCALE GENOMIC DNA]</scope>
    <source>
        <strain evidence="9 10">CGMCC 1.12159</strain>
    </source>
</reference>
<dbReference type="GO" id="GO:0005829">
    <property type="term" value="C:cytosol"/>
    <property type="evidence" value="ECO:0007669"/>
    <property type="project" value="TreeGrafter"/>
</dbReference>
<dbReference type="EMBL" id="LDOT01000006">
    <property type="protein sequence ID" value="KLV07161.1"/>
    <property type="molecule type" value="Genomic_DNA"/>
</dbReference>
<feature type="binding site" description="in other chain" evidence="7">
    <location>
        <begin position="241"/>
        <end position="244"/>
    </location>
    <ligand>
        <name>pyridoxal 5'-phosphate</name>
        <dbReference type="ChEBI" id="CHEBI:597326"/>
        <note>ligand shared between dimeric partners</note>
    </ligand>
</feature>
<evidence type="ECO:0000313" key="9">
    <source>
        <dbReference type="EMBL" id="KLV07161.1"/>
    </source>
</evidence>
<accession>A0A0J1H623</accession>
<feature type="domain" description="Aminotransferase class I/classII large" evidence="8">
    <location>
        <begin position="43"/>
        <end position="387"/>
    </location>
</feature>
<comment type="function">
    <text evidence="7">Catalyzes the cleavage of 2-amino-3-ketobutyrate to glycine and acetyl-CoA.</text>
</comment>
<keyword evidence="5 7" id="KW-0663">Pyridoxal phosphate</keyword>
<dbReference type="Proteomes" id="UP000036097">
    <property type="component" value="Unassembled WGS sequence"/>
</dbReference>
<dbReference type="InterPro" id="IPR015422">
    <property type="entry name" value="PyrdxlP-dep_Trfase_small"/>
</dbReference>
<sequence>MSAAFYDQINQQLEEVKAEGLYKSERIITSAQKAAVSINTGEEVLNFCANNYLGLANHPALIEAAKEGMDTHGFGMASVRFICGTQDSHKELERKLSNFLGMEDTILYTSCFDANAGLFETLLGAEDAIISDALNHASIIDGVRLCKAMRFRYSNNNMEELEQQLIAANEAGARHKLIVTDGVFSMDGVVANLPAICDLADKYDALVMVDDSHAVGFMGANGRGTHEYHNVIDRIDIITGTLGKAMGGASGGYTAAKKEVIDWLRQRSRPYLFSNSVAPAIVSASLRVLDLLEESGALRDQLWDNAAHFRTRMEDAGFTMGGADHAIIPIMLGDAKVAAEFAERSLAKGIYVVGFSFPVVPKGQARIRTQMSAAHSREQLDKAIDAFIEVGKDMGII</sequence>
<feature type="binding site" description="in other chain" evidence="7">
    <location>
        <begin position="111"/>
        <end position="112"/>
    </location>
    <ligand>
        <name>pyridoxal 5'-phosphate</name>
        <dbReference type="ChEBI" id="CHEBI:597326"/>
        <note>ligand shared between dimeric partners</note>
    </ligand>
</feature>
<comment type="subunit">
    <text evidence="7">Homodimer.</text>
</comment>
<keyword evidence="10" id="KW-1185">Reference proteome</keyword>
<dbReference type="SUPFAM" id="SSF53383">
    <property type="entry name" value="PLP-dependent transferases"/>
    <property type="match status" value="1"/>
</dbReference>
<feature type="binding site" description="in other chain" evidence="7">
    <location>
        <begin position="210"/>
        <end position="213"/>
    </location>
    <ligand>
        <name>pyridoxal 5'-phosphate</name>
        <dbReference type="ChEBI" id="CHEBI:597326"/>
        <note>ligand shared between dimeric partners</note>
    </ligand>
</feature>
<evidence type="ECO:0000256" key="1">
    <source>
        <dbReference type="ARBA" id="ARBA00004746"/>
    </source>
</evidence>
<evidence type="ECO:0000313" key="10">
    <source>
        <dbReference type="Proteomes" id="UP000036097"/>
    </source>
</evidence>
<keyword evidence="4 7" id="KW-0808">Transferase</keyword>
<dbReference type="RefSeq" id="WP_047878012.1">
    <property type="nucleotide sequence ID" value="NZ_LDOT01000006.1"/>
</dbReference>
<dbReference type="InterPro" id="IPR011282">
    <property type="entry name" value="2am3keto_CoA_ligase"/>
</dbReference>
<dbReference type="PANTHER" id="PTHR13693">
    <property type="entry name" value="CLASS II AMINOTRANSFERASE/8-AMINO-7-OXONONANOATE SYNTHASE"/>
    <property type="match status" value="1"/>
</dbReference>
<dbReference type="GO" id="GO:0019518">
    <property type="term" value="P:L-threonine catabolic process to glycine"/>
    <property type="evidence" value="ECO:0007669"/>
    <property type="project" value="UniProtKB-UniRule"/>
</dbReference>
<dbReference type="FunFam" id="3.90.1150.10:FF:000004">
    <property type="entry name" value="2-amino-3-ketobutyrate coenzyme A ligase"/>
    <property type="match status" value="1"/>
</dbReference>
<evidence type="ECO:0000256" key="4">
    <source>
        <dbReference type="ARBA" id="ARBA00022679"/>
    </source>
</evidence>
<dbReference type="Pfam" id="PF00155">
    <property type="entry name" value="Aminotran_1_2"/>
    <property type="match status" value="1"/>
</dbReference>
<dbReference type="UniPathway" id="UPA00046">
    <property type="reaction ID" value="UER00506"/>
</dbReference>
<feature type="binding site" evidence="7">
    <location>
        <position position="368"/>
    </location>
    <ligand>
        <name>substrate</name>
    </ligand>
</feature>
<proteinExistence type="inferred from homology"/>
<comment type="pathway">
    <text evidence="7">Amino-acid degradation; L-threonine degradation via oxydo-reductase pathway; glycine from L-threonine: step 2/2.</text>
</comment>
<dbReference type="InterPro" id="IPR050087">
    <property type="entry name" value="AON_synthase_class-II"/>
</dbReference>
<dbReference type="EC" id="2.3.1.29" evidence="7"/>
<dbReference type="OrthoDB" id="9807157at2"/>
<dbReference type="Gene3D" id="3.40.640.10">
    <property type="entry name" value="Type I PLP-dependent aspartate aminotransferase-like (Major domain)"/>
    <property type="match status" value="1"/>
</dbReference>
<dbReference type="NCBIfam" id="TIGR01822">
    <property type="entry name" value="2am3keto_CoA"/>
    <property type="match status" value="1"/>
</dbReference>
<comment type="pathway">
    <text evidence="1">Cofactor biosynthesis; biotin biosynthesis.</text>
</comment>
<protein>
    <recommendedName>
        <fullName evidence="7">2-amino-3-ketobutyrate coenzyme A ligase</fullName>
        <shortName evidence="7">AKB ligase</shortName>
        <ecNumber evidence="7">2.3.1.29</ecNumber>
    </recommendedName>
    <alternativeName>
        <fullName evidence="7">Glycine acetyltransferase</fullName>
    </alternativeName>
</protein>
<dbReference type="AlphaFoldDB" id="A0A0J1H623"/>
<dbReference type="Gene3D" id="3.90.1150.10">
    <property type="entry name" value="Aspartate Aminotransferase, domain 1"/>
    <property type="match status" value="1"/>
</dbReference>
<evidence type="ECO:0000256" key="7">
    <source>
        <dbReference type="HAMAP-Rule" id="MF_00985"/>
    </source>
</evidence>
<feature type="modified residue" description="N6-(pyridoxal phosphate)lysine" evidence="7">
    <location>
        <position position="244"/>
    </location>
</feature>
<dbReference type="STRING" id="1195763.ABT56_06335"/>
<dbReference type="GO" id="GO:0008890">
    <property type="term" value="F:glycine C-acetyltransferase activity"/>
    <property type="evidence" value="ECO:0007669"/>
    <property type="project" value="UniProtKB-UniRule"/>
</dbReference>
<evidence type="ECO:0000256" key="2">
    <source>
        <dbReference type="ARBA" id="ARBA00005029"/>
    </source>
</evidence>
<feature type="binding site" evidence="7">
    <location>
        <position position="136"/>
    </location>
    <ligand>
        <name>substrate</name>
    </ligand>
</feature>
<name>A0A0J1H623_9GAMM</name>
<keyword evidence="6 7" id="KW-0012">Acyltransferase</keyword>
<comment type="catalytic activity">
    <reaction evidence="7">
        <text>glycine + acetyl-CoA = (2S)-2-amino-3-oxobutanoate + CoA</text>
        <dbReference type="Rhea" id="RHEA:20736"/>
        <dbReference type="ChEBI" id="CHEBI:57287"/>
        <dbReference type="ChEBI" id="CHEBI:57288"/>
        <dbReference type="ChEBI" id="CHEBI:57305"/>
        <dbReference type="ChEBI" id="CHEBI:78948"/>
        <dbReference type="EC" id="2.3.1.29"/>
    </reaction>
</comment>
<dbReference type="PATRIC" id="fig|1195763.3.peg.1344"/>
<comment type="caution">
    <text evidence="9">The sequence shown here is derived from an EMBL/GenBank/DDBJ whole genome shotgun (WGS) entry which is preliminary data.</text>
</comment>
<dbReference type="PROSITE" id="PS00599">
    <property type="entry name" value="AA_TRANSFER_CLASS_2"/>
    <property type="match status" value="1"/>
</dbReference>
<dbReference type="InterPro" id="IPR004839">
    <property type="entry name" value="Aminotransferase_I/II_large"/>
</dbReference>
<dbReference type="InterPro" id="IPR001917">
    <property type="entry name" value="Aminotrans_II_pyridoxalP_BS"/>
</dbReference>
<evidence type="ECO:0000259" key="8">
    <source>
        <dbReference type="Pfam" id="PF00155"/>
    </source>
</evidence>
<comment type="pathway">
    <text evidence="2">Porphyrin-containing compound metabolism; protoporphyrin-IX biosynthesis; 5-aminolevulinate from glycine: step 1/1.</text>
</comment>
<dbReference type="PANTHER" id="PTHR13693:SF102">
    <property type="entry name" value="2-AMINO-3-KETOBUTYRATE COENZYME A LIGASE, MITOCHONDRIAL"/>
    <property type="match status" value="1"/>
</dbReference>
<dbReference type="HAMAP" id="MF_00985">
    <property type="entry name" value="2am3keto_CoA_ligase"/>
    <property type="match status" value="1"/>
</dbReference>
<dbReference type="InterPro" id="IPR015424">
    <property type="entry name" value="PyrdxlP-dep_Trfase"/>
</dbReference>
<keyword evidence="9" id="KW-0436">Ligase</keyword>
<evidence type="ECO:0000256" key="6">
    <source>
        <dbReference type="ARBA" id="ARBA00023315"/>
    </source>
</evidence>
<organism evidence="9 10">
    <name type="scientific">Photobacterium aquae</name>
    <dbReference type="NCBI Taxonomy" id="1195763"/>
    <lineage>
        <taxon>Bacteria</taxon>
        <taxon>Pseudomonadati</taxon>
        <taxon>Pseudomonadota</taxon>
        <taxon>Gammaproteobacteria</taxon>
        <taxon>Vibrionales</taxon>
        <taxon>Vibrionaceae</taxon>
        <taxon>Photobacterium</taxon>
    </lineage>
</organism>
<dbReference type="InterPro" id="IPR015421">
    <property type="entry name" value="PyrdxlP-dep_Trfase_major"/>
</dbReference>
<comment type="cofactor">
    <cofactor evidence="7">
        <name>pyridoxal 5'-phosphate</name>
        <dbReference type="ChEBI" id="CHEBI:597326"/>
    </cofactor>
    <text evidence="7">Binds 1 pyridoxal phosphate per subunit.</text>
</comment>
<dbReference type="NCBIfam" id="NF005394">
    <property type="entry name" value="PRK06939.1"/>
    <property type="match status" value="1"/>
</dbReference>
<evidence type="ECO:0000256" key="3">
    <source>
        <dbReference type="ARBA" id="ARBA00010008"/>
    </source>
</evidence>
<comment type="similarity">
    <text evidence="3">Belongs to the class-II pyridoxal-phosphate-dependent aminotransferase family. BioF subfamily.</text>
</comment>
<dbReference type="GO" id="GO:0016874">
    <property type="term" value="F:ligase activity"/>
    <property type="evidence" value="ECO:0007669"/>
    <property type="project" value="UniProtKB-KW"/>
</dbReference>
<feature type="binding site" evidence="7">
    <location>
        <begin position="274"/>
        <end position="275"/>
    </location>
    <ligand>
        <name>pyridoxal 5'-phosphate</name>
        <dbReference type="ChEBI" id="CHEBI:597326"/>
        <note>ligand shared between dimeric partners</note>
    </ligand>
</feature>
<dbReference type="FunFam" id="3.40.640.10:FF:000006">
    <property type="entry name" value="5-aminolevulinate synthase, mitochondrial"/>
    <property type="match status" value="1"/>
</dbReference>
<dbReference type="CDD" id="cd06454">
    <property type="entry name" value="KBL_like"/>
    <property type="match status" value="1"/>
</dbReference>
<evidence type="ECO:0000256" key="5">
    <source>
        <dbReference type="ARBA" id="ARBA00022898"/>
    </source>
</evidence>
<gene>
    <name evidence="7" type="primary">kbl</name>
    <name evidence="9" type="ORF">ABT56_06335</name>
</gene>
<dbReference type="GO" id="GO:0030170">
    <property type="term" value="F:pyridoxal phosphate binding"/>
    <property type="evidence" value="ECO:0007669"/>
    <property type="project" value="UniProtKB-UniRule"/>
</dbReference>